<sequence>MSYNIDPSDHVLKNSTNHGRTSCLRASEKPSASQAKALSSRSPSSFQRALNIGTPKDDDPNPKRREDNVTFIVVLKWKYEAGYENLQSLNAILALDDRCTLAAANHGKKLTIDRSPCPKRDTLHIHYSGPFKVFRLLSCETCHSNNSRRCDSRTPCAPCQDSNTVCNPRAAAFDWAAIRDAIKANNCFKSAKWPGVLIQPWQLPPLRNLSHVPDDIRRMLDGIESHTLKQDARNALIVGHVPIPGDTKVLDEIKYSFPKSSPAPKKQNTALLRWDSDESFAGAGREDVHTEGEEAEEDLVDEEQKVGKPEKQEDGLYELVEALE</sequence>
<dbReference type="EMBL" id="MU004243">
    <property type="protein sequence ID" value="KAF2664198.1"/>
    <property type="molecule type" value="Genomic_DNA"/>
</dbReference>
<keyword evidence="3" id="KW-1185">Reference proteome</keyword>
<protein>
    <recommendedName>
        <fullName evidence="4">Zn(2)-C6 fungal-type domain-containing protein</fullName>
    </recommendedName>
</protein>
<evidence type="ECO:0000256" key="1">
    <source>
        <dbReference type="SAM" id="MobiDB-lite"/>
    </source>
</evidence>
<feature type="compositionally biased region" description="Basic and acidic residues" evidence="1">
    <location>
        <begin position="302"/>
        <end position="314"/>
    </location>
</feature>
<organism evidence="2 3">
    <name type="scientific">Microthyrium microscopicum</name>
    <dbReference type="NCBI Taxonomy" id="703497"/>
    <lineage>
        <taxon>Eukaryota</taxon>
        <taxon>Fungi</taxon>
        <taxon>Dikarya</taxon>
        <taxon>Ascomycota</taxon>
        <taxon>Pezizomycotina</taxon>
        <taxon>Dothideomycetes</taxon>
        <taxon>Dothideomycetes incertae sedis</taxon>
        <taxon>Microthyriales</taxon>
        <taxon>Microthyriaceae</taxon>
        <taxon>Microthyrium</taxon>
    </lineage>
</organism>
<dbReference type="Proteomes" id="UP000799302">
    <property type="component" value="Unassembled WGS sequence"/>
</dbReference>
<name>A0A6A6TZA8_9PEZI</name>
<evidence type="ECO:0008006" key="4">
    <source>
        <dbReference type="Google" id="ProtNLM"/>
    </source>
</evidence>
<feature type="region of interest" description="Disordered" evidence="1">
    <location>
        <begin position="1"/>
        <end position="65"/>
    </location>
</feature>
<evidence type="ECO:0000313" key="2">
    <source>
        <dbReference type="EMBL" id="KAF2664198.1"/>
    </source>
</evidence>
<evidence type="ECO:0000313" key="3">
    <source>
        <dbReference type="Proteomes" id="UP000799302"/>
    </source>
</evidence>
<feature type="compositionally biased region" description="Polar residues" evidence="1">
    <location>
        <begin position="30"/>
        <end position="48"/>
    </location>
</feature>
<accession>A0A6A6TZA8</accession>
<gene>
    <name evidence="2" type="ORF">BT63DRAFT_465025</name>
</gene>
<proteinExistence type="predicted"/>
<feature type="region of interest" description="Disordered" evidence="1">
    <location>
        <begin position="281"/>
        <end position="316"/>
    </location>
</feature>
<reference evidence="2" key="1">
    <citation type="journal article" date="2020" name="Stud. Mycol.">
        <title>101 Dothideomycetes genomes: a test case for predicting lifestyles and emergence of pathogens.</title>
        <authorList>
            <person name="Haridas S."/>
            <person name="Albert R."/>
            <person name="Binder M."/>
            <person name="Bloem J."/>
            <person name="Labutti K."/>
            <person name="Salamov A."/>
            <person name="Andreopoulos B."/>
            <person name="Baker S."/>
            <person name="Barry K."/>
            <person name="Bills G."/>
            <person name="Bluhm B."/>
            <person name="Cannon C."/>
            <person name="Castanera R."/>
            <person name="Culley D."/>
            <person name="Daum C."/>
            <person name="Ezra D."/>
            <person name="Gonzalez J."/>
            <person name="Henrissat B."/>
            <person name="Kuo A."/>
            <person name="Liang C."/>
            <person name="Lipzen A."/>
            <person name="Lutzoni F."/>
            <person name="Magnuson J."/>
            <person name="Mondo S."/>
            <person name="Nolan M."/>
            <person name="Ohm R."/>
            <person name="Pangilinan J."/>
            <person name="Park H.-J."/>
            <person name="Ramirez L."/>
            <person name="Alfaro M."/>
            <person name="Sun H."/>
            <person name="Tritt A."/>
            <person name="Yoshinaga Y."/>
            <person name="Zwiers L.-H."/>
            <person name="Turgeon B."/>
            <person name="Goodwin S."/>
            <person name="Spatafora J."/>
            <person name="Crous P."/>
            <person name="Grigoriev I."/>
        </authorList>
    </citation>
    <scope>NUCLEOTIDE SEQUENCE</scope>
    <source>
        <strain evidence="2">CBS 115976</strain>
    </source>
</reference>
<feature type="compositionally biased region" description="Basic and acidic residues" evidence="1">
    <location>
        <begin position="55"/>
        <end position="65"/>
    </location>
</feature>
<dbReference type="AlphaFoldDB" id="A0A6A6TZA8"/>